<dbReference type="Gene3D" id="2.30.30.240">
    <property type="entry name" value="PRC-barrel domain"/>
    <property type="match status" value="1"/>
</dbReference>
<evidence type="ECO:0000256" key="4">
    <source>
        <dbReference type="ARBA" id="ARBA00023186"/>
    </source>
</evidence>
<dbReference type="GO" id="GO:0042274">
    <property type="term" value="P:ribosomal small subunit biogenesis"/>
    <property type="evidence" value="ECO:0007669"/>
    <property type="project" value="UniProtKB-UniRule"/>
</dbReference>
<dbReference type="InterPro" id="IPR002676">
    <property type="entry name" value="RimM_N"/>
</dbReference>
<dbReference type="GO" id="GO:0005840">
    <property type="term" value="C:ribosome"/>
    <property type="evidence" value="ECO:0007669"/>
    <property type="project" value="InterPro"/>
</dbReference>
<dbReference type="InterPro" id="IPR011961">
    <property type="entry name" value="RimM"/>
</dbReference>
<dbReference type="EMBL" id="JABMKT010000001">
    <property type="protein sequence ID" value="NYV27226.1"/>
    <property type="molecule type" value="Genomic_DNA"/>
</dbReference>
<dbReference type="Pfam" id="PF01782">
    <property type="entry name" value="RimM"/>
    <property type="match status" value="1"/>
</dbReference>
<dbReference type="GO" id="GO:0006364">
    <property type="term" value="P:rRNA processing"/>
    <property type="evidence" value="ECO:0007669"/>
    <property type="project" value="UniProtKB-UniRule"/>
</dbReference>
<dbReference type="RefSeq" id="WP_180135135.1">
    <property type="nucleotide sequence ID" value="NZ_JABMKT010000001.1"/>
</dbReference>
<dbReference type="InterPro" id="IPR011033">
    <property type="entry name" value="PRC_barrel-like_sf"/>
</dbReference>
<evidence type="ECO:0000256" key="2">
    <source>
        <dbReference type="ARBA" id="ARBA00022517"/>
    </source>
</evidence>
<dbReference type="Proteomes" id="UP000526184">
    <property type="component" value="Unassembled WGS sequence"/>
</dbReference>
<comment type="domain">
    <text evidence="5">The PRC barrel domain binds ribosomal protein uS19.</text>
</comment>
<organism evidence="8 9">
    <name type="scientific">Streptobacillus felis</name>
    <dbReference type="NCBI Taxonomy" id="1384509"/>
    <lineage>
        <taxon>Bacteria</taxon>
        <taxon>Fusobacteriati</taxon>
        <taxon>Fusobacteriota</taxon>
        <taxon>Fusobacteriia</taxon>
        <taxon>Fusobacteriales</taxon>
        <taxon>Leptotrichiaceae</taxon>
        <taxon>Streptobacillus</taxon>
    </lineage>
</organism>
<gene>
    <name evidence="5 8" type="primary">rimM</name>
    <name evidence="8" type="ORF">HP397_00095</name>
</gene>
<name>A0A7Z0PEE7_9FUSO</name>
<evidence type="ECO:0000313" key="8">
    <source>
        <dbReference type="EMBL" id="NYV27226.1"/>
    </source>
</evidence>
<dbReference type="InterPro" id="IPR036976">
    <property type="entry name" value="RimM_N_sf"/>
</dbReference>
<comment type="subcellular location">
    <subcellularLocation>
        <location evidence="5">Cytoplasm</location>
    </subcellularLocation>
</comment>
<feature type="domain" description="Ribosome maturation factor RimM PRC barrel" evidence="7">
    <location>
        <begin position="99"/>
        <end position="161"/>
    </location>
</feature>
<evidence type="ECO:0000256" key="5">
    <source>
        <dbReference type="HAMAP-Rule" id="MF_00014"/>
    </source>
</evidence>
<comment type="function">
    <text evidence="5">An accessory protein needed during the final step in the assembly of 30S ribosomal subunit, possibly for assembly of the head region. Essential for efficient processing of 16S rRNA. May be needed both before and after RbfA during the maturation of 16S rRNA. It has affinity for free ribosomal 30S subunits but not for 70S ribosomes.</text>
</comment>
<dbReference type="AlphaFoldDB" id="A0A7Z0PEE7"/>
<reference evidence="8 9" key="1">
    <citation type="submission" date="2020-05" db="EMBL/GenBank/DDBJ databases">
        <title>Streptobacillus felis strain LHL191014123.</title>
        <authorList>
            <person name="Fawzy A."/>
            <person name="Rau J."/>
            <person name="Risse K."/>
            <person name="Schauerte N."/>
            <person name="Geiger C."/>
            <person name="Blom J."/>
            <person name="Imirzalioglu C."/>
            <person name="Falgenhauer J."/>
            <person name="Bach A."/>
            <person name="Herden C."/>
            <person name="Eisenberg T."/>
        </authorList>
    </citation>
    <scope>NUCLEOTIDE SEQUENCE [LARGE SCALE GENOMIC DNA]</scope>
    <source>
        <strain evidence="8 9">LHL191014123</strain>
    </source>
</reference>
<keyword evidence="1 5" id="KW-0963">Cytoplasm</keyword>
<proteinExistence type="inferred from homology"/>
<keyword evidence="3 5" id="KW-0698">rRNA processing</keyword>
<dbReference type="Pfam" id="PF24986">
    <property type="entry name" value="PRC_RimM"/>
    <property type="match status" value="1"/>
</dbReference>
<comment type="similarity">
    <text evidence="5">Belongs to the RimM family.</text>
</comment>
<comment type="subunit">
    <text evidence="5">Binds ribosomal protein uS19.</text>
</comment>
<dbReference type="PANTHER" id="PTHR33692:SF1">
    <property type="entry name" value="RIBOSOME MATURATION FACTOR RIMM"/>
    <property type="match status" value="1"/>
</dbReference>
<evidence type="ECO:0000256" key="1">
    <source>
        <dbReference type="ARBA" id="ARBA00022490"/>
    </source>
</evidence>
<dbReference type="GO" id="GO:0005737">
    <property type="term" value="C:cytoplasm"/>
    <property type="evidence" value="ECO:0007669"/>
    <property type="project" value="UniProtKB-SubCell"/>
</dbReference>
<protein>
    <recommendedName>
        <fullName evidence="5">Ribosome maturation factor RimM</fullName>
    </recommendedName>
</protein>
<dbReference type="GO" id="GO:0043022">
    <property type="term" value="F:ribosome binding"/>
    <property type="evidence" value="ECO:0007669"/>
    <property type="project" value="InterPro"/>
</dbReference>
<keyword evidence="2 5" id="KW-0690">Ribosome biogenesis</keyword>
<evidence type="ECO:0000259" key="7">
    <source>
        <dbReference type="Pfam" id="PF24986"/>
    </source>
</evidence>
<dbReference type="InterPro" id="IPR056792">
    <property type="entry name" value="PRC_RimM"/>
</dbReference>
<keyword evidence="9" id="KW-1185">Reference proteome</keyword>
<evidence type="ECO:0000313" key="9">
    <source>
        <dbReference type="Proteomes" id="UP000526184"/>
    </source>
</evidence>
<dbReference type="Gene3D" id="2.40.30.60">
    <property type="entry name" value="RimM"/>
    <property type="match status" value="1"/>
</dbReference>
<evidence type="ECO:0000259" key="6">
    <source>
        <dbReference type="Pfam" id="PF01782"/>
    </source>
</evidence>
<evidence type="ECO:0000256" key="3">
    <source>
        <dbReference type="ARBA" id="ARBA00022552"/>
    </source>
</evidence>
<dbReference type="HAMAP" id="MF_00014">
    <property type="entry name" value="Ribosome_mat_RimM"/>
    <property type="match status" value="1"/>
</dbReference>
<dbReference type="NCBIfam" id="TIGR02273">
    <property type="entry name" value="16S_RimM"/>
    <property type="match status" value="1"/>
</dbReference>
<keyword evidence="4 5" id="KW-0143">Chaperone</keyword>
<comment type="caution">
    <text evidence="8">The sequence shown here is derived from an EMBL/GenBank/DDBJ whole genome shotgun (WGS) entry which is preliminary data.</text>
</comment>
<accession>A0A7Z0PEE7</accession>
<dbReference type="InterPro" id="IPR009000">
    <property type="entry name" value="Transl_B-barrel_sf"/>
</dbReference>
<dbReference type="SUPFAM" id="SSF50346">
    <property type="entry name" value="PRC-barrel domain"/>
    <property type="match status" value="1"/>
</dbReference>
<dbReference type="PANTHER" id="PTHR33692">
    <property type="entry name" value="RIBOSOME MATURATION FACTOR RIMM"/>
    <property type="match status" value="1"/>
</dbReference>
<dbReference type="SUPFAM" id="SSF50447">
    <property type="entry name" value="Translation proteins"/>
    <property type="match status" value="1"/>
</dbReference>
<sequence length="163" mass="18683">MDDLILIGTITGTHRLLGTLKINTIFPLLNEIIGKNVIIKNDFNDIRIVKVEEVKGITDKRALIDVDKIKNVNDAKELTGYKIYIRHDLIPEYEEETTVIGYSVFDKEENIGEVVDILDTAAHPILVVEKEDKEILIPFIEVFVLEILDEERKIKVKLLEGMR</sequence>
<feature type="domain" description="RimM N-terminal" evidence="6">
    <location>
        <begin position="7"/>
        <end position="88"/>
    </location>
</feature>